<dbReference type="Proteomes" id="UP000567293">
    <property type="component" value="Unassembled WGS sequence"/>
</dbReference>
<comment type="similarity">
    <text evidence="6">Belongs to the ABC-4 integral membrane protein family.</text>
</comment>
<dbReference type="GO" id="GO:0022857">
    <property type="term" value="F:transmembrane transporter activity"/>
    <property type="evidence" value="ECO:0007669"/>
    <property type="project" value="TreeGrafter"/>
</dbReference>
<evidence type="ECO:0000256" key="5">
    <source>
        <dbReference type="ARBA" id="ARBA00023136"/>
    </source>
</evidence>
<comment type="caution">
    <text evidence="10">The sequence shown here is derived from an EMBL/GenBank/DDBJ whole genome shotgun (WGS) entry which is preliminary data.</text>
</comment>
<dbReference type="GO" id="GO:0005886">
    <property type="term" value="C:plasma membrane"/>
    <property type="evidence" value="ECO:0007669"/>
    <property type="project" value="UniProtKB-SubCell"/>
</dbReference>
<dbReference type="PANTHER" id="PTHR30572">
    <property type="entry name" value="MEMBRANE COMPONENT OF TRANSPORTER-RELATED"/>
    <property type="match status" value="1"/>
</dbReference>
<protein>
    <submittedName>
        <fullName evidence="10">ABC transporter permease</fullName>
    </submittedName>
</protein>
<gene>
    <name evidence="10" type="ORF">HRJ53_01500</name>
</gene>
<feature type="domain" description="ABC3 transporter permease C-terminal" evidence="8">
    <location>
        <begin position="309"/>
        <end position="414"/>
    </location>
</feature>
<evidence type="ECO:0000313" key="11">
    <source>
        <dbReference type="Proteomes" id="UP000567293"/>
    </source>
</evidence>
<keyword evidence="2" id="KW-1003">Cell membrane</keyword>
<evidence type="ECO:0000259" key="8">
    <source>
        <dbReference type="Pfam" id="PF02687"/>
    </source>
</evidence>
<dbReference type="AlphaFoldDB" id="A0A7V8NLP7"/>
<evidence type="ECO:0000256" key="3">
    <source>
        <dbReference type="ARBA" id="ARBA00022692"/>
    </source>
</evidence>
<dbReference type="Pfam" id="PF12704">
    <property type="entry name" value="MacB_PCD"/>
    <property type="match status" value="1"/>
</dbReference>
<dbReference type="InterPro" id="IPR025857">
    <property type="entry name" value="MacB_PCD"/>
</dbReference>
<evidence type="ECO:0000313" key="10">
    <source>
        <dbReference type="EMBL" id="MBA0083649.1"/>
    </source>
</evidence>
<comment type="subcellular location">
    <subcellularLocation>
        <location evidence="1">Cell membrane</location>
        <topology evidence="1">Multi-pass membrane protein</topology>
    </subcellularLocation>
</comment>
<feature type="transmembrane region" description="Helical" evidence="7">
    <location>
        <begin position="43"/>
        <end position="63"/>
    </location>
</feature>
<dbReference type="InterPro" id="IPR050250">
    <property type="entry name" value="Macrolide_Exporter_MacB"/>
</dbReference>
<keyword evidence="11" id="KW-1185">Reference proteome</keyword>
<organism evidence="10 11">
    <name type="scientific">Candidatus Acidiferrum panamense</name>
    <dbReference type="NCBI Taxonomy" id="2741543"/>
    <lineage>
        <taxon>Bacteria</taxon>
        <taxon>Pseudomonadati</taxon>
        <taxon>Acidobacteriota</taxon>
        <taxon>Terriglobia</taxon>
        <taxon>Candidatus Acidiferrales</taxon>
        <taxon>Candidatus Acidiferrum</taxon>
    </lineage>
</organism>
<evidence type="ECO:0000256" key="4">
    <source>
        <dbReference type="ARBA" id="ARBA00022989"/>
    </source>
</evidence>
<evidence type="ECO:0000256" key="2">
    <source>
        <dbReference type="ARBA" id="ARBA00022475"/>
    </source>
</evidence>
<proteinExistence type="inferred from homology"/>
<dbReference type="Pfam" id="PF02687">
    <property type="entry name" value="FtsX"/>
    <property type="match status" value="1"/>
</dbReference>
<dbReference type="InterPro" id="IPR003838">
    <property type="entry name" value="ABC3_permease_C"/>
</dbReference>
<keyword evidence="3 7" id="KW-0812">Transmembrane</keyword>
<evidence type="ECO:0000259" key="9">
    <source>
        <dbReference type="Pfam" id="PF12704"/>
    </source>
</evidence>
<feature type="non-terminal residue" evidence="10">
    <location>
        <position position="1"/>
    </location>
</feature>
<accession>A0A7V8NLP7</accession>
<dbReference type="PANTHER" id="PTHR30572:SF4">
    <property type="entry name" value="ABC TRANSPORTER PERMEASE YTRF"/>
    <property type="match status" value="1"/>
</dbReference>
<dbReference type="EMBL" id="JACDQQ010000154">
    <property type="protein sequence ID" value="MBA0083649.1"/>
    <property type="molecule type" value="Genomic_DNA"/>
</dbReference>
<feature type="transmembrane region" description="Helical" evidence="7">
    <location>
        <begin position="302"/>
        <end position="327"/>
    </location>
</feature>
<feature type="transmembrane region" description="Helical" evidence="7">
    <location>
        <begin position="384"/>
        <end position="406"/>
    </location>
</feature>
<feature type="domain" description="MacB-like periplasmic core" evidence="9">
    <location>
        <begin position="87"/>
        <end position="263"/>
    </location>
</feature>
<sequence length="421" mass="45953">MLLGAACGLIFSGAPAFHLVRLDPQDGLRSTSNTPPRSRARKVLMGVEVGLATVVLIAAALFLQSFRSARHADPRFRPEGVLLAAYDLSGRNPDKASNREFAARLLERLRSLPDVEAAAIATNVPVDLHGIPRRPFTVQGHVRTEPGQDRAISNTVTPGYFKVMGIPLLEGNDFAEMRDQTAPAQAIVNEEFVRRYLGGAEPIGRLIQTRAGSFAIIGVARNSVYDAFGEAAQPAAYFSYRDRPEDQGQIHLRARNGNEAALTSEARAVLRDLDPMLPLYDVRTFSQHIERNLYLRRIPARLFAVLGPLLLGLAAIGIYAVVSYAVARRTRELGVRLAFGATSGRVILQIIRENLRVIAWGTAIGWVLALVISERATPKSVVNLPVFIGVPAILLSVATLACWIPARRASRIDPMAALRHE</sequence>
<evidence type="ECO:0000256" key="1">
    <source>
        <dbReference type="ARBA" id="ARBA00004651"/>
    </source>
</evidence>
<name>A0A7V8NLP7_9BACT</name>
<keyword evidence="4 7" id="KW-1133">Transmembrane helix</keyword>
<feature type="transmembrane region" description="Helical" evidence="7">
    <location>
        <begin position="355"/>
        <end position="372"/>
    </location>
</feature>
<keyword evidence="5 7" id="KW-0472">Membrane</keyword>
<evidence type="ECO:0000256" key="6">
    <source>
        <dbReference type="ARBA" id="ARBA00038076"/>
    </source>
</evidence>
<evidence type="ECO:0000256" key="7">
    <source>
        <dbReference type="SAM" id="Phobius"/>
    </source>
</evidence>
<reference evidence="10" key="1">
    <citation type="submission" date="2020-06" db="EMBL/GenBank/DDBJ databases">
        <title>Legume-microbial interactions unlock mineral nutrients during tropical forest succession.</title>
        <authorList>
            <person name="Epihov D.Z."/>
        </authorList>
    </citation>
    <scope>NUCLEOTIDE SEQUENCE [LARGE SCALE GENOMIC DNA]</scope>
    <source>
        <strain evidence="10">Pan2503</strain>
    </source>
</reference>